<dbReference type="RefSeq" id="WP_097009641.1">
    <property type="nucleotide sequence ID" value="NZ_OBEJ01000003.1"/>
</dbReference>
<gene>
    <name evidence="2" type="ORF">SAMN06269185_2766</name>
</gene>
<evidence type="ECO:0008006" key="4">
    <source>
        <dbReference type="Google" id="ProtNLM"/>
    </source>
</evidence>
<feature type="transmembrane region" description="Helical" evidence="1">
    <location>
        <begin position="169"/>
        <end position="192"/>
    </location>
</feature>
<dbReference type="AlphaFoldDB" id="A0A285P8Y3"/>
<keyword evidence="1" id="KW-1133">Transmembrane helix</keyword>
<sequence length="278" mass="28740">MSEFSDRLGTGVASLRDLVPLAALPVVLSVLDFDAIRNVLAFDGVHVGLKFGIPVPIVDLWSVVDPPNAGVTGGTTYQWEAGTTDLLAVAGGGGSALVAAIGFAFVGFLVEGMLAAGYLGSVHEYLTTGQYGFVANVRRYAVPIVGLYLLGLAAFLAAVPVLLVAPPLIIPGAIVFLAAIFLLWATPYLIVVRDCSLREGLVRSYRLAAAGGPHFRFTLTYLLAVLALSFPASLVVANAGAVGLLVGLAAIGPLGLTLNVAVMDFVLDLAGPQRRPTA</sequence>
<evidence type="ECO:0000313" key="2">
    <source>
        <dbReference type="EMBL" id="SNZ16341.1"/>
    </source>
</evidence>
<evidence type="ECO:0000313" key="3">
    <source>
        <dbReference type="Proteomes" id="UP000219453"/>
    </source>
</evidence>
<evidence type="ECO:0000256" key="1">
    <source>
        <dbReference type="SAM" id="Phobius"/>
    </source>
</evidence>
<proteinExistence type="predicted"/>
<dbReference type="OrthoDB" id="100715at2157"/>
<keyword evidence="3" id="KW-1185">Reference proteome</keyword>
<dbReference type="EMBL" id="OBEJ01000003">
    <property type="protein sequence ID" value="SNZ16341.1"/>
    <property type="molecule type" value="Genomic_DNA"/>
</dbReference>
<keyword evidence="1" id="KW-0812">Transmembrane</keyword>
<protein>
    <recommendedName>
        <fullName evidence="4">Membrane domain of glycerophosphoryl diester phosphodiesterase</fullName>
    </recommendedName>
</protein>
<name>A0A285P8Y3_NATPI</name>
<feature type="transmembrane region" description="Helical" evidence="1">
    <location>
        <begin position="96"/>
        <end position="119"/>
    </location>
</feature>
<accession>A0A285P8Y3</accession>
<feature type="transmembrane region" description="Helical" evidence="1">
    <location>
        <begin position="213"/>
        <end position="236"/>
    </location>
</feature>
<feature type="transmembrane region" description="Helical" evidence="1">
    <location>
        <begin position="242"/>
        <end position="267"/>
    </location>
</feature>
<keyword evidence="1" id="KW-0472">Membrane</keyword>
<reference evidence="2 3" key="1">
    <citation type="submission" date="2017-09" db="EMBL/GenBank/DDBJ databases">
        <authorList>
            <person name="Ehlers B."/>
            <person name="Leendertz F.H."/>
        </authorList>
    </citation>
    <scope>NUCLEOTIDE SEQUENCE [LARGE SCALE GENOMIC DNA]</scope>
    <source>
        <strain evidence="2 3">DSM 27208</strain>
    </source>
</reference>
<feature type="transmembrane region" description="Helical" evidence="1">
    <location>
        <begin position="140"/>
        <end position="163"/>
    </location>
</feature>
<organism evidence="2 3">
    <name type="scientific">Natronoarchaeum philippinense</name>
    <dbReference type="NCBI Taxonomy" id="558529"/>
    <lineage>
        <taxon>Archaea</taxon>
        <taxon>Methanobacteriati</taxon>
        <taxon>Methanobacteriota</taxon>
        <taxon>Stenosarchaea group</taxon>
        <taxon>Halobacteria</taxon>
        <taxon>Halobacteriales</taxon>
        <taxon>Natronoarchaeaceae</taxon>
    </lineage>
</organism>
<dbReference type="Proteomes" id="UP000219453">
    <property type="component" value="Unassembled WGS sequence"/>
</dbReference>